<proteinExistence type="predicted"/>
<sequence length="203" mass="22772">MNVAARKICANVCFALLLLFEAVFIETASINIHQRRKRGLLSRTGICPSPVNNFVVKDTRLNFFGLSITLPGDEYPSCYANECLDDQECSGDKKCCVNHCGAQVCTEAEREPHPCQLFNCPATMVCKIQRVRCIDPYCPDLLALPRPVCVSGGPLYEIGKRSRIPRPSLHSYELLGKLQNEQKEVVYSPELEFDKNQVYKIGV</sequence>
<reference evidence="3" key="1">
    <citation type="submission" date="2025-08" db="UniProtKB">
        <authorList>
            <consortium name="RefSeq"/>
        </authorList>
    </citation>
    <scope>IDENTIFICATION</scope>
</reference>
<dbReference type="SUPFAM" id="SSF57256">
    <property type="entry name" value="Elafin-like"/>
    <property type="match status" value="1"/>
</dbReference>
<organism evidence="2 3">
    <name type="scientific">Hydra vulgaris</name>
    <name type="common">Hydra</name>
    <name type="synonym">Hydra attenuata</name>
    <dbReference type="NCBI Taxonomy" id="6087"/>
    <lineage>
        <taxon>Eukaryota</taxon>
        <taxon>Metazoa</taxon>
        <taxon>Cnidaria</taxon>
        <taxon>Hydrozoa</taxon>
        <taxon>Hydroidolina</taxon>
        <taxon>Anthoathecata</taxon>
        <taxon>Aplanulata</taxon>
        <taxon>Hydridae</taxon>
        <taxon>Hydra</taxon>
    </lineage>
</organism>
<dbReference type="Proteomes" id="UP001652625">
    <property type="component" value="Chromosome 12"/>
</dbReference>
<dbReference type="InterPro" id="IPR008197">
    <property type="entry name" value="WAP_dom"/>
</dbReference>
<evidence type="ECO:0000313" key="3">
    <source>
        <dbReference type="RefSeq" id="XP_065670719.1"/>
    </source>
</evidence>
<accession>A0ABM4D8R3</accession>
<dbReference type="Pfam" id="PF00095">
    <property type="entry name" value="WAP"/>
    <property type="match status" value="1"/>
</dbReference>
<dbReference type="InterPro" id="IPR036645">
    <property type="entry name" value="Elafin-like_sf"/>
</dbReference>
<evidence type="ECO:0000313" key="2">
    <source>
        <dbReference type="Proteomes" id="UP001652625"/>
    </source>
</evidence>
<gene>
    <name evidence="3" type="primary">LOC100202550</name>
</gene>
<evidence type="ECO:0000259" key="1">
    <source>
        <dbReference type="Pfam" id="PF00095"/>
    </source>
</evidence>
<name>A0ABM4D8R3_HYDVU</name>
<dbReference type="RefSeq" id="XP_065670719.1">
    <property type="nucleotide sequence ID" value="XM_065814647.1"/>
</dbReference>
<feature type="domain" description="WAP" evidence="1">
    <location>
        <begin position="76"/>
        <end position="107"/>
    </location>
</feature>
<dbReference type="GeneID" id="100202550"/>
<keyword evidence="2" id="KW-1185">Reference proteome</keyword>
<protein>
    <submittedName>
        <fullName evidence="3">Uncharacterized protein LOC100202550 isoform X2</fullName>
    </submittedName>
</protein>
<dbReference type="Gene3D" id="4.10.75.10">
    <property type="entry name" value="Elafin-like"/>
    <property type="match status" value="1"/>
</dbReference>